<evidence type="ECO:0000313" key="2">
    <source>
        <dbReference type="EMBL" id="AYJ85568.1"/>
    </source>
</evidence>
<protein>
    <submittedName>
        <fullName evidence="2">Uncharacterized protein</fullName>
    </submittedName>
</protein>
<sequence length="77" mass="8391">MAAHLDAGRDMDAPDNRQHGAASDRASSCLPISYATIMSRTVADAGWCAVELFVYRADIKNSNEILAELRRDPLVLS</sequence>
<organism evidence="2 3">
    <name type="scientific">Sphingomonas paeninsulae</name>
    <dbReference type="NCBI Taxonomy" id="2319844"/>
    <lineage>
        <taxon>Bacteria</taxon>
        <taxon>Pseudomonadati</taxon>
        <taxon>Pseudomonadota</taxon>
        <taxon>Alphaproteobacteria</taxon>
        <taxon>Sphingomonadales</taxon>
        <taxon>Sphingomonadaceae</taxon>
        <taxon>Sphingomonas</taxon>
    </lineage>
</organism>
<proteinExistence type="predicted"/>
<dbReference type="Proteomes" id="UP000276254">
    <property type="component" value="Chromosome"/>
</dbReference>
<evidence type="ECO:0000256" key="1">
    <source>
        <dbReference type="SAM" id="MobiDB-lite"/>
    </source>
</evidence>
<feature type="region of interest" description="Disordered" evidence="1">
    <location>
        <begin position="1"/>
        <end position="26"/>
    </location>
</feature>
<reference evidence="2 3" key="1">
    <citation type="submission" date="2018-09" db="EMBL/GenBank/DDBJ databases">
        <title>Sphingomonas peninsula sp. nov., isolated from fildes peninsula, Antarctic soil.</title>
        <authorList>
            <person name="Yingchao G."/>
        </authorList>
    </citation>
    <scope>NUCLEOTIDE SEQUENCE [LARGE SCALE GENOMIC DNA]</scope>
    <source>
        <strain evidence="2 3">YZ-8</strain>
    </source>
</reference>
<accession>A0A494TJI5</accession>
<dbReference type="AlphaFoldDB" id="A0A494TJI5"/>
<evidence type="ECO:0000313" key="3">
    <source>
        <dbReference type="Proteomes" id="UP000276254"/>
    </source>
</evidence>
<name>A0A494TJI5_SPHPE</name>
<feature type="compositionally biased region" description="Basic and acidic residues" evidence="1">
    <location>
        <begin position="1"/>
        <end position="18"/>
    </location>
</feature>
<keyword evidence="3" id="KW-1185">Reference proteome</keyword>
<gene>
    <name evidence="2" type="ORF">D3Y57_05720</name>
</gene>
<dbReference type="EMBL" id="CP032829">
    <property type="protein sequence ID" value="AYJ85568.1"/>
    <property type="molecule type" value="Genomic_DNA"/>
</dbReference>
<dbReference type="KEGG" id="spha:D3Y57_05720"/>